<dbReference type="InterPro" id="IPR003777">
    <property type="entry name" value="XdhC_CoxI"/>
</dbReference>
<dbReference type="Pfam" id="PF13478">
    <property type="entry name" value="XdhC_C"/>
    <property type="match status" value="1"/>
</dbReference>
<protein>
    <submittedName>
        <fullName evidence="3">Xanthine and CO dehydrogenases maturation factor, XdhC/CoxF family</fullName>
    </submittedName>
</protein>
<dbReference type="PANTHER" id="PTHR30388:SF6">
    <property type="entry name" value="XANTHINE DEHYDROGENASE SUBUNIT A-RELATED"/>
    <property type="match status" value="1"/>
</dbReference>
<reference evidence="3 4" key="1">
    <citation type="submission" date="2015-01" db="EMBL/GenBank/DDBJ databases">
        <title>Genome Assembly of Bacillus badius MTCC 1458.</title>
        <authorList>
            <person name="Verma A."/>
            <person name="Khatri I."/>
            <person name="Mual P."/>
            <person name="Subramanian S."/>
            <person name="Krishnamurthi S."/>
        </authorList>
    </citation>
    <scope>NUCLEOTIDE SEQUENCE [LARGE SCALE GENOMIC DNA]</scope>
    <source>
        <strain evidence="3 4">MTCC 1458</strain>
    </source>
</reference>
<dbReference type="Pfam" id="PF02625">
    <property type="entry name" value="XdhC_CoxI"/>
    <property type="match status" value="1"/>
</dbReference>
<evidence type="ECO:0000259" key="2">
    <source>
        <dbReference type="Pfam" id="PF13478"/>
    </source>
</evidence>
<evidence type="ECO:0000313" key="4">
    <source>
        <dbReference type="Proteomes" id="UP000031982"/>
    </source>
</evidence>
<feature type="domain" description="XdhC Rossmann" evidence="2">
    <location>
        <begin position="99"/>
        <end position="242"/>
    </location>
</feature>
<dbReference type="RefSeq" id="WP_231557179.1">
    <property type="nucleotide sequence ID" value="NZ_JARTHD010000010.1"/>
</dbReference>
<accession>A0ABR5AUE1</accession>
<dbReference type="InterPro" id="IPR052698">
    <property type="entry name" value="MoCofactor_Util/Proc"/>
</dbReference>
<name>A0ABR5AUE1_BACBA</name>
<dbReference type="PANTHER" id="PTHR30388">
    <property type="entry name" value="ALDEHYDE OXIDOREDUCTASE MOLYBDENUM COFACTOR ASSEMBLY PROTEIN"/>
    <property type="match status" value="1"/>
</dbReference>
<dbReference type="Proteomes" id="UP000031982">
    <property type="component" value="Unassembled WGS sequence"/>
</dbReference>
<comment type="caution">
    <text evidence="3">The sequence shown here is derived from an EMBL/GenBank/DDBJ whole genome shotgun (WGS) entry which is preliminary data.</text>
</comment>
<proteinExistence type="predicted"/>
<organism evidence="3 4">
    <name type="scientific">Bacillus badius</name>
    <dbReference type="NCBI Taxonomy" id="1455"/>
    <lineage>
        <taxon>Bacteria</taxon>
        <taxon>Bacillati</taxon>
        <taxon>Bacillota</taxon>
        <taxon>Bacilli</taxon>
        <taxon>Bacillales</taxon>
        <taxon>Bacillaceae</taxon>
        <taxon>Pseudobacillus</taxon>
    </lineage>
</organism>
<evidence type="ECO:0000313" key="3">
    <source>
        <dbReference type="EMBL" id="KIL78371.1"/>
    </source>
</evidence>
<keyword evidence="4" id="KW-1185">Reference proteome</keyword>
<evidence type="ECO:0000259" key="1">
    <source>
        <dbReference type="Pfam" id="PF02625"/>
    </source>
</evidence>
<dbReference type="Gene3D" id="3.40.50.720">
    <property type="entry name" value="NAD(P)-binding Rossmann-like Domain"/>
    <property type="match status" value="1"/>
</dbReference>
<feature type="domain" description="XdhC- CoxI" evidence="1">
    <location>
        <begin position="14"/>
        <end position="70"/>
    </location>
</feature>
<sequence>MPQQLAFDAWLDCIEEKREGVLATVLQTREAGPPGRLFIPKDGQAIGTLGDSALDAQALLVAAKKLNESNPKPQTKGLHNAEKKEVSVFMDVYIPPLKLMIFGAGHDAIPVAKYGASLGFHTVVVDQRPFYNSEERFPGATRIIAETAKFAERLFIDSRTYIIVMNHHLEKDQETLKFVLPSKAPYIGVLGPRSRRIRMLEAIEKEGVRFENSQLERMYSPVGLDIGASGAEEIAISVLGEIIAVKNGHTGGFLHNSMHIHQLAQS</sequence>
<dbReference type="InterPro" id="IPR027051">
    <property type="entry name" value="XdhC_Rossmann_dom"/>
</dbReference>
<gene>
    <name evidence="3" type="ORF">SD77_4051</name>
</gene>
<dbReference type="EMBL" id="JXLP01000009">
    <property type="protein sequence ID" value="KIL78371.1"/>
    <property type="molecule type" value="Genomic_DNA"/>
</dbReference>